<sequence length="203" mass="23851">MTKSDPRRRHASTEFCDIRFDSNCRIIRSDRLSPVISGVDLMITEIQEWLCEKRERLDEVDRVMATSHLTPDDKEAYRAFVGKQYAQFRQLESELDMHTQRIQQVFQNVVNTIVQYPKLSDRLKAKLQEITRDWDELRRLMRDRLACMVQVHRGRLFALLPRATKSLGPTPFPVTKLLRIFCVTVLCCDQLCNGYSLLTIFII</sequence>
<evidence type="ECO:0000313" key="2">
    <source>
        <dbReference type="EMBL" id="VDP89604.1"/>
    </source>
</evidence>
<reference evidence="2 3" key="2">
    <citation type="submission" date="2018-11" db="EMBL/GenBank/DDBJ databases">
        <authorList>
            <consortium name="Pathogen Informatics"/>
        </authorList>
    </citation>
    <scope>NUCLEOTIDE SEQUENCE [LARGE SCALE GENOMIC DNA]</scope>
    <source>
        <strain evidence="2 3">Egypt</strain>
    </source>
</reference>
<dbReference type="Gene3D" id="1.20.58.60">
    <property type="match status" value="1"/>
</dbReference>
<dbReference type="Proteomes" id="UP000272942">
    <property type="component" value="Unassembled WGS sequence"/>
</dbReference>
<keyword evidence="3" id="KW-1185">Reference proteome</keyword>
<dbReference type="AlphaFoldDB" id="A0A183AZE7"/>
<organism evidence="4">
    <name type="scientific">Echinostoma caproni</name>
    <dbReference type="NCBI Taxonomy" id="27848"/>
    <lineage>
        <taxon>Eukaryota</taxon>
        <taxon>Metazoa</taxon>
        <taxon>Spiralia</taxon>
        <taxon>Lophotrochozoa</taxon>
        <taxon>Platyhelminthes</taxon>
        <taxon>Trematoda</taxon>
        <taxon>Digenea</taxon>
        <taxon>Plagiorchiida</taxon>
        <taxon>Echinostomata</taxon>
        <taxon>Echinostomatoidea</taxon>
        <taxon>Echinostomatidae</taxon>
        <taxon>Echinostoma</taxon>
    </lineage>
</organism>
<gene>
    <name evidence="2" type="ORF">ECPE_LOCUS12332</name>
</gene>
<accession>A0A183AZE7</accession>
<evidence type="ECO:0000256" key="1">
    <source>
        <dbReference type="SAM" id="Coils"/>
    </source>
</evidence>
<evidence type="ECO:0000313" key="3">
    <source>
        <dbReference type="Proteomes" id="UP000272942"/>
    </source>
</evidence>
<name>A0A183AZE7_9TREM</name>
<evidence type="ECO:0000313" key="4">
    <source>
        <dbReference type="WBParaSite" id="ECPE_0001236801-mRNA-1"/>
    </source>
</evidence>
<dbReference type="OrthoDB" id="6277549at2759"/>
<reference evidence="4" key="1">
    <citation type="submission" date="2016-06" db="UniProtKB">
        <authorList>
            <consortium name="WormBaseParasite"/>
        </authorList>
    </citation>
    <scope>IDENTIFICATION</scope>
</reference>
<dbReference type="EMBL" id="UZAN01052655">
    <property type="protein sequence ID" value="VDP89604.1"/>
    <property type="molecule type" value="Genomic_DNA"/>
</dbReference>
<dbReference type="SUPFAM" id="SSF46966">
    <property type="entry name" value="Spectrin repeat"/>
    <property type="match status" value="1"/>
</dbReference>
<feature type="coiled-coil region" evidence="1">
    <location>
        <begin position="88"/>
        <end position="140"/>
    </location>
</feature>
<keyword evidence="1" id="KW-0175">Coiled coil</keyword>
<dbReference type="WBParaSite" id="ECPE_0001236801-mRNA-1">
    <property type="protein sequence ID" value="ECPE_0001236801-mRNA-1"/>
    <property type="gene ID" value="ECPE_0001236801"/>
</dbReference>
<proteinExistence type="predicted"/>
<protein>
    <submittedName>
        <fullName evidence="4">DUF148 domain-containing protein</fullName>
    </submittedName>
</protein>